<dbReference type="SUPFAM" id="SSF56317">
    <property type="entry name" value="Carbon-nitrogen hydrolase"/>
    <property type="match status" value="1"/>
</dbReference>
<protein>
    <submittedName>
        <fullName evidence="2">Carbon-nitrogen hydrolase family protein</fullName>
    </submittedName>
</protein>
<evidence type="ECO:0000259" key="1">
    <source>
        <dbReference type="Pfam" id="PF00795"/>
    </source>
</evidence>
<dbReference type="Pfam" id="PF00795">
    <property type="entry name" value="CN_hydrolase"/>
    <property type="match status" value="1"/>
</dbReference>
<keyword evidence="2" id="KW-0378">Hydrolase</keyword>
<dbReference type="GO" id="GO:0016787">
    <property type="term" value="F:hydrolase activity"/>
    <property type="evidence" value="ECO:0007669"/>
    <property type="project" value="UniProtKB-KW"/>
</dbReference>
<accession>A0A9X2EI92</accession>
<comment type="caution">
    <text evidence="2">The sequence shown here is derived from an EMBL/GenBank/DDBJ whole genome shotgun (WGS) entry which is preliminary data.</text>
</comment>
<dbReference type="Gene3D" id="3.60.110.10">
    <property type="entry name" value="Carbon-nitrogen hydrolase"/>
    <property type="match status" value="1"/>
</dbReference>
<gene>
    <name evidence="2" type="ORF">NDR86_35110</name>
</gene>
<evidence type="ECO:0000313" key="3">
    <source>
        <dbReference type="Proteomes" id="UP001139157"/>
    </source>
</evidence>
<reference evidence="2" key="1">
    <citation type="submission" date="2022-06" db="EMBL/GenBank/DDBJ databases">
        <title>Novel species in genus nocardia.</title>
        <authorList>
            <person name="Li F."/>
        </authorList>
    </citation>
    <scope>NUCLEOTIDE SEQUENCE</scope>
    <source>
        <strain evidence="2">CDC141</strain>
    </source>
</reference>
<organism evidence="2 3">
    <name type="scientific">Nocardia pulmonis</name>
    <dbReference type="NCBI Taxonomy" id="2951408"/>
    <lineage>
        <taxon>Bacteria</taxon>
        <taxon>Bacillati</taxon>
        <taxon>Actinomycetota</taxon>
        <taxon>Actinomycetes</taxon>
        <taxon>Mycobacteriales</taxon>
        <taxon>Nocardiaceae</taxon>
        <taxon>Nocardia</taxon>
    </lineage>
</organism>
<dbReference type="InterPro" id="IPR036526">
    <property type="entry name" value="C-N_Hydrolase_sf"/>
</dbReference>
<dbReference type="RefSeq" id="WP_251918283.1">
    <property type="nucleotide sequence ID" value="NZ_JAMRXG010000026.1"/>
</dbReference>
<keyword evidence="3" id="KW-1185">Reference proteome</keyword>
<sequence>MSRNAGWPASHPEYDIYIGASYLEADDDQFYNTFALFGPGGELLGRVCKGSLPAFEGWYFAPSAEPKVIDTDVGRLGIGICTTTRPLSSSGTRSIRRPICC</sequence>
<name>A0A9X2EI92_9NOCA</name>
<dbReference type="EMBL" id="JAMRXG010000026">
    <property type="protein sequence ID" value="MCM6778723.1"/>
    <property type="molecule type" value="Genomic_DNA"/>
</dbReference>
<feature type="domain" description="CN hydrolase" evidence="1">
    <location>
        <begin position="13"/>
        <end position="83"/>
    </location>
</feature>
<evidence type="ECO:0000313" key="2">
    <source>
        <dbReference type="EMBL" id="MCM6778723.1"/>
    </source>
</evidence>
<dbReference type="AlphaFoldDB" id="A0A9X2EI92"/>
<dbReference type="Proteomes" id="UP001139157">
    <property type="component" value="Unassembled WGS sequence"/>
</dbReference>
<proteinExistence type="predicted"/>
<dbReference type="CDD" id="cd07197">
    <property type="entry name" value="nitrilase"/>
    <property type="match status" value="1"/>
</dbReference>
<dbReference type="InterPro" id="IPR003010">
    <property type="entry name" value="C-N_Hydrolase"/>
</dbReference>